<proteinExistence type="predicted"/>
<comment type="caution">
    <text evidence="3">The sequence shown here is derived from an EMBL/GenBank/DDBJ whole genome shotgun (WGS) entry which is preliminary data.</text>
</comment>
<dbReference type="EMBL" id="JAXCGZ010015988">
    <property type="protein sequence ID" value="KAK7069653.1"/>
    <property type="molecule type" value="Genomic_DNA"/>
</dbReference>
<dbReference type="AlphaFoldDB" id="A0AAN8ZZL1"/>
<feature type="transmembrane region" description="Helical" evidence="2">
    <location>
        <begin position="17"/>
        <end position="39"/>
    </location>
</feature>
<feature type="compositionally biased region" description="Polar residues" evidence="1">
    <location>
        <begin position="72"/>
        <end position="93"/>
    </location>
</feature>
<keyword evidence="2" id="KW-0812">Transmembrane</keyword>
<feature type="compositionally biased region" description="Basic and acidic residues" evidence="1">
    <location>
        <begin position="165"/>
        <end position="174"/>
    </location>
</feature>
<keyword evidence="2" id="KW-1133">Transmembrane helix</keyword>
<evidence type="ECO:0000313" key="3">
    <source>
        <dbReference type="EMBL" id="KAK7069653.1"/>
    </source>
</evidence>
<sequence>MSALAAISEFFDNKVNLIFVLSVTLVILFALLAGIYSFCRERLRKVRNTSTIQDPTMQAVTSHTVENEENPTRQFTSSVSEASSPNMTNNTLPRQGFEMVPKRYLMKCYLPSYYEGNNREARILGNFHRPSFNSVYASCQDLPSLSRQSERGPMPSSMSVSQKWGNEDAKKDLSRPGNALRPAFRTGNDTCQQLLTDSVSPSKLNNSLEIRRPTSNTENTGHSSNTCRAPEGATVMLPLKQDLQQFHQQRDPRSNLCMADKNKTGDIHMMRTSISNSNQDEVSNSEVIAFCKINDIEPTQSVLDFFGQIRN</sequence>
<accession>A0AAN8ZZL1</accession>
<feature type="compositionally biased region" description="Polar residues" evidence="1">
    <location>
        <begin position="208"/>
        <end position="227"/>
    </location>
</feature>
<feature type="region of interest" description="Disordered" evidence="1">
    <location>
        <begin position="145"/>
        <end position="186"/>
    </location>
</feature>
<evidence type="ECO:0000313" key="4">
    <source>
        <dbReference type="Proteomes" id="UP001381693"/>
    </source>
</evidence>
<feature type="region of interest" description="Disordered" evidence="1">
    <location>
        <begin position="63"/>
        <end position="94"/>
    </location>
</feature>
<keyword evidence="2" id="KW-0472">Membrane</keyword>
<name>A0AAN8ZZL1_HALRR</name>
<evidence type="ECO:0000256" key="2">
    <source>
        <dbReference type="SAM" id="Phobius"/>
    </source>
</evidence>
<evidence type="ECO:0000256" key="1">
    <source>
        <dbReference type="SAM" id="MobiDB-lite"/>
    </source>
</evidence>
<gene>
    <name evidence="3" type="ORF">SK128_002525</name>
</gene>
<organism evidence="3 4">
    <name type="scientific">Halocaridina rubra</name>
    <name type="common">Hawaiian red shrimp</name>
    <dbReference type="NCBI Taxonomy" id="373956"/>
    <lineage>
        <taxon>Eukaryota</taxon>
        <taxon>Metazoa</taxon>
        <taxon>Ecdysozoa</taxon>
        <taxon>Arthropoda</taxon>
        <taxon>Crustacea</taxon>
        <taxon>Multicrustacea</taxon>
        <taxon>Malacostraca</taxon>
        <taxon>Eumalacostraca</taxon>
        <taxon>Eucarida</taxon>
        <taxon>Decapoda</taxon>
        <taxon>Pleocyemata</taxon>
        <taxon>Caridea</taxon>
        <taxon>Atyoidea</taxon>
        <taxon>Atyidae</taxon>
        <taxon>Halocaridina</taxon>
    </lineage>
</organism>
<feature type="region of interest" description="Disordered" evidence="1">
    <location>
        <begin position="208"/>
        <end position="229"/>
    </location>
</feature>
<reference evidence="3 4" key="1">
    <citation type="submission" date="2023-11" db="EMBL/GenBank/DDBJ databases">
        <title>Halocaridina rubra genome assembly.</title>
        <authorList>
            <person name="Smith C."/>
        </authorList>
    </citation>
    <scope>NUCLEOTIDE SEQUENCE [LARGE SCALE GENOMIC DNA]</scope>
    <source>
        <strain evidence="3">EP-1</strain>
        <tissue evidence="3">Whole</tissue>
    </source>
</reference>
<protein>
    <submittedName>
        <fullName evidence="3">Uncharacterized protein</fullName>
    </submittedName>
</protein>
<dbReference type="Proteomes" id="UP001381693">
    <property type="component" value="Unassembled WGS sequence"/>
</dbReference>
<keyword evidence="4" id="KW-1185">Reference proteome</keyword>